<dbReference type="GO" id="GO:0003677">
    <property type="term" value="F:DNA binding"/>
    <property type="evidence" value="ECO:0007669"/>
    <property type="project" value="UniProtKB-KW"/>
</dbReference>
<dbReference type="InterPro" id="IPR011991">
    <property type="entry name" value="ArsR-like_HTH"/>
</dbReference>
<dbReference type="Pfam" id="PF01022">
    <property type="entry name" value="HTH_5"/>
    <property type="match status" value="1"/>
</dbReference>
<dbReference type="InterPro" id="IPR051081">
    <property type="entry name" value="HTH_MetalResp_TranReg"/>
</dbReference>
<keyword evidence="2" id="KW-0238">DNA-binding</keyword>
<evidence type="ECO:0000313" key="5">
    <source>
        <dbReference type="EMBL" id="KOO36421.1"/>
    </source>
</evidence>
<dbReference type="PATRIC" id="fig|136160.3.peg.3960"/>
<keyword evidence="3" id="KW-0804">Transcription</keyword>
<dbReference type="InterPro" id="IPR047796">
    <property type="entry name" value="SdpR-like_repress"/>
</dbReference>
<dbReference type="NCBIfam" id="NF033788">
    <property type="entry name" value="HTH_metalloreg"/>
    <property type="match status" value="1"/>
</dbReference>
<feature type="domain" description="HTH arsR-type" evidence="4">
    <location>
        <begin position="1"/>
        <end position="88"/>
    </location>
</feature>
<dbReference type="InterPro" id="IPR001845">
    <property type="entry name" value="HTH_ArsR_DNA-bd_dom"/>
</dbReference>
<dbReference type="SMART" id="SM00418">
    <property type="entry name" value="HTH_ARSR"/>
    <property type="match status" value="1"/>
</dbReference>
<evidence type="ECO:0000256" key="1">
    <source>
        <dbReference type="ARBA" id="ARBA00023015"/>
    </source>
</evidence>
<name>A0A0M0KC34_ALKHA</name>
<evidence type="ECO:0000256" key="3">
    <source>
        <dbReference type="ARBA" id="ARBA00023163"/>
    </source>
</evidence>
<dbReference type="GeneID" id="87596487"/>
<dbReference type="RefSeq" id="WP_053432601.1">
    <property type="nucleotide sequence ID" value="NZ_CP040441.1"/>
</dbReference>
<dbReference type="PRINTS" id="PR00778">
    <property type="entry name" value="HTHARSR"/>
</dbReference>
<dbReference type="PANTHER" id="PTHR33154">
    <property type="entry name" value="TRANSCRIPTIONAL REGULATOR, ARSR FAMILY"/>
    <property type="match status" value="1"/>
</dbReference>
<dbReference type="AlphaFoldDB" id="A0A0M0KC34"/>
<sequence length="99" mass="11342">MNPSIYKALADMNRRKILDLLNEGDKTAGEIADQFDMSKPAISQHLTVLKNAELVHAEKKGQYVYYSLNTSVLQEMVKWLMRFTEKEGRQPTGIEPKKT</sequence>
<dbReference type="InterPro" id="IPR036388">
    <property type="entry name" value="WH-like_DNA-bd_sf"/>
</dbReference>
<dbReference type="EMBL" id="LILD01000014">
    <property type="protein sequence ID" value="KOO36421.1"/>
    <property type="molecule type" value="Genomic_DNA"/>
</dbReference>
<organism evidence="5">
    <name type="scientific">Halalkalibacterium halodurans</name>
    <name type="common">Bacillus halodurans</name>
    <dbReference type="NCBI Taxonomy" id="86665"/>
    <lineage>
        <taxon>Bacteria</taxon>
        <taxon>Bacillati</taxon>
        <taxon>Bacillota</taxon>
        <taxon>Bacilli</taxon>
        <taxon>Bacillales</taxon>
        <taxon>Bacillaceae</taxon>
        <taxon>Halalkalibacterium (ex Joshi et al. 2022)</taxon>
    </lineage>
</organism>
<accession>A0A4Y7WUM5</accession>
<dbReference type="PROSITE" id="PS50987">
    <property type="entry name" value="HTH_ARSR_2"/>
    <property type="match status" value="1"/>
</dbReference>
<keyword evidence="1" id="KW-0805">Transcription regulation</keyword>
<dbReference type="NCBIfam" id="NF033789">
    <property type="entry name" value="repress_SdpR"/>
    <property type="match status" value="1"/>
</dbReference>
<dbReference type="SUPFAM" id="SSF46785">
    <property type="entry name" value="Winged helix' DNA-binding domain"/>
    <property type="match status" value="1"/>
</dbReference>
<dbReference type="PANTHER" id="PTHR33154:SF33">
    <property type="entry name" value="TRANSCRIPTIONAL REPRESSOR SDPR"/>
    <property type="match status" value="1"/>
</dbReference>
<evidence type="ECO:0000259" key="4">
    <source>
        <dbReference type="PROSITE" id="PS50987"/>
    </source>
</evidence>
<comment type="caution">
    <text evidence="5">The sequence shown here is derived from an EMBL/GenBank/DDBJ whole genome shotgun (WGS) entry which is preliminary data.</text>
</comment>
<reference evidence="5" key="1">
    <citation type="submission" date="2015-08" db="EMBL/GenBank/DDBJ databases">
        <title>Complete DNA Sequence of Pseudomonas syringae pv. actinidiae, the Causal Agent of Kiwifruit Canker Disease.</title>
        <authorList>
            <person name="Rikkerink E.H.A."/>
            <person name="Fineran P.C."/>
        </authorList>
    </citation>
    <scope>NUCLEOTIDE SEQUENCE</scope>
    <source>
        <strain evidence="5">DSM 13666</strain>
    </source>
</reference>
<gene>
    <name evidence="5" type="ORF">AMD02_19825</name>
</gene>
<dbReference type="CDD" id="cd00090">
    <property type="entry name" value="HTH_ARSR"/>
    <property type="match status" value="1"/>
</dbReference>
<dbReference type="GO" id="GO:0003700">
    <property type="term" value="F:DNA-binding transcription factor activity"/>
    <property type="evidence" value="ECO:0007669"/>
    <property type="project" value="InterPro"/>
</dbReference>
<dbReference type="Gene3D" id="1.10.10.10">
    <property type="entry name" value="Winged helix-like DNA-binding domain superfamily/Winged helix DNA-binding domain"/>
    <property type="match status" value="1"/>
</dbReference>
<evidence type="ECO:0000256" key="2">
    <source>
        <dbReference type="ARBA" id="ARBA00023125"/>
    </source>
</evidence>
<proteinExistence type="predicted"/>
<accession>A0A0M0KC34</accession>
<protein>
    <submittedName>
        <fullName evidence="5">ArsR family transcriptional regulator</fullName>
    </submittedName>
</protein>
<dbReference type="InterPro" id="IPR036390">
    <property type="entry name" value="WH_DNA-bd_sf"/>
</dbReference>